<sequence>MIDEIQTRREFEKWYAKQPTKYRKRLERDILGDYFSPTTDIVWQAWKEQEHRKKAV</sequence>
<dbReference type="RefSeq" id="WP_156472584.1">
    <property type="nucleotide sequence ID" value="NZ_CP181246.1"/>
</dbReference>
<dbReference type="Proteomes" id="UP000254651">
    <property type="component" value="Unassembled WGS sequence"/>
</dbReference>
<reference evidence="1 2" key="1">
    <citation type="submission" date="2018-06" db="EMBL/GenBank/DDBJ databases">
        <authorList>
            <consortium name="Pathogen Informatics"/>
            <person name="Doyle S."/>
        </authorList>
    </citation>
    <scope>NUCLEOTIDE SEQUENCE [LARGE SCALE GENOMIC DNA]</scope>
    <source>
        <strain evidence="1 2">NCTC10295</strain>
    </source>
</reference>
<keyword evidence="2" id="KW-1185">Reference proteome</keyword>
<evidence type="ECO:0000313" key="2">
    <source>
        <dbReference type="Proteomes" id="UP000254651"/>
    </source>
</evidence>
<gene>
    <name evidence="1" type="ORF">NCTC10295_02194</name>
</gene>
<organism evidence="1 2">
    <name type="scientific">Bergeriella denitrificans</name>
    <name type="common">Neisseria denitrificans</name>
    <dbReference type="NCBI Taxonomy" id="494"/>
    <lineage>
        <taxon>Bacteria</taxon>
        <taxon>Pseudomonadati</taxon>
        <taxon>Pseudomonadota</taxon>
        <taxon>Betaproteobacteria</taxon>
        <taxon>Neisseriales</taxon>
        <taxon>Neisseriaceae</taxon>
        <taxon>Bergeriella</taxon>
    </lineage>
</organism>
<evidence type="ECO:0000313" key="1">
    <source>
        <dbReference type="EMBL" id="STZ77377.1"/>
    </source>
</evidence>
<name>A0A378UJ64_BERDE</name>
<dbReference type="AlphaFoldDB" id="A0A378UJ64"/>
<accession>A0A378UJ64</accession>
<proteinExistence type="predicted"/>
<dbReference type="EMBL" id="UGQS01000002">
    <property type="protein sequence ID" value="STZ77377.1"/>
    <property type="molecule type" value="Genomic_DNA"/>
</dbReference>
<protein>
    <submittedName>
        <fullName evidence="1">Uncharacterized protein</fullName>
    </submittedName>
</protein>